<feature type="region of interest" description="Disordered" evidence="2">
    <location>
        <begin position="1163"/>
        <end position="1185"/>
    </location>
</feature>
<sequence length="1202" mass="136783">ELGMDHSGGRGMSMESAYAQVEEAIRNLNKENQNLTAQLKRSEEENGELKRDLGEKEETLVKFQVAVQQLQTAMEEEEVGKQLCIKEIQIEKKKMDFLVGQFGILQSQLEECRRIVDAGVAWQKMGKKGLVDCKRVIAFAQDKISKLEATLVEKQSILEKSMESCINLESENELLVRKLNELLASETQMKETLVEIHLKLDEKQSKEDETNEELSLLRSKHEDTLVSELALKETCSTLREENDALRDKCTALKGSETELKDELSKSFVELKASQTKQDELSRELLHLQSQLQDLLVTESMLKVTTSTLRDENNVLTEKLNVVETSEAQLKEKLAKISAEFMELERKEQDVSDELLLMQSKMQAHIVTESKLQEVFSALSEEKDVLLNNLNVVKASEEQIKTELAHSNGELEELQRKKEQMGAELQLLYFKIEASLTLETTLKGTCSLLQEENSRLVEELGVAQESETQRKEELAKSHVELEELLKNKSALEETCSILREEKDALLNDLNAVKASEAQVKEELTRNFTALEDLQRREIETGEDVRLLHSKLQASLESEAAMQVTISTCLEEKVALTEQLNVVKEELAKNHVELQELQKKESALEETCSALREEKDALLNDLNVVKASQTLVNEELTKSLAVQEELQRKRSALEENCSILLEEKNVLLDDLNGVKASEAQVKEELVKSRIELQELQKKESAMEETCSILREKKDAILNDLNAVKDSEIKVKEELMKSLATLEEMQKRESQECGDLQSKLEVALASESAMKAAFSTCQDENIALMVQLNAVNADLTKRQAELQELQGEKDVLDEELRLLNLKLQSSLTSESTLKHTYSTLHCKNMELLEELKTLKASELQAVEELAKSHAEVQDMKTKEEKLAEELRELQSKRKVSLEYETAMKENFSTCQDENVALVAQLNCFKEGHTKSHLELQELKREKEQLIEELCQLNLKLQASQTSESTWKQTYSTLQSENIDLLEELNALKISELEVKEQLTASHAELQELRAKEEQLAEELRMFQTRSQVPIKSQSVLGKTSSTRERNDTSRDKRKTEDNNRSRFVSAIETDFTEKDDGRNFKKWKPSSPAKNPITKLTPATRKQKLKLHPAIEKTAMTTKKNATKYHATESHESASNAPVRTKLRSMELLDDTLNFSFDSDLMRETVQGRTVVSPPKEAGTDKPKKFNPKEVYTPVARKFFLSRPH</sequence>
<feature type="coiled-coil region" evidence="1">
    <location>
        <begin position="396"/>
        <end position="430"/>
    </location>
</feature>
<dbReference type="AlphaFoldDB" id="A0A8J2KJJ4"/>
<keyword evidence="4" id="KW-1185">Reference proteome</keyword>
<name>A0A8J2KJJ4_9HEXA</name>
<accession>A0A8J2KJJ4</accession>
<evidence type="ECO:0000313" key="4">
    <source>
        <dbReference type="Proteomes" id="UP000708208"/>
    </source>
</evidence>
<feature type="region of interest" description="Disordered" evidence="2">
    <location>
        <begin position="1025"/>
        <end position="1065"/>
    </location>
</feature>
<dbReference type="Proteomes" id="UP000708208">
    <property type="component" value="Unassembled WGS sequence"/>
</dbReference>
<reference evidence="3" key="1">
    <citation type="submission" date="2021-06" db="EMBL/GenBank/DDBJ databases">
        <authorList>
            <person name="Hodson N. C."/>
            <person name="Mongue J. A."/>
            <person name="Jaron S. K."/>
        </authorList>
    </citation>
    <scope>NUCLEOTIDE SEQUENCE</scope>
</reference>
<gene>
    <name evidence="3" type="ORF">AFUS01_LOCUS24817</name>
</gene>
<organism evidence="3 4">
    <name type="scientific">Allacma fusca</name>
    <dbReference type="NCBI Taxonomy" id="39272"/>
    <lineage>
        <taxon>Eukaryota</taxon>
        <taxon>Metazoa</taxon>
        <taxon>Ecdysozoa</taxon>
        <taxon>Arthropoda</taxon>
        <taxon>Hexapoda</taxon>
        <taxon>Collembola</taxon>
        <taxon>Symphypleona</taxon>
        <taxon>Sminthuridae</taxon>
        <taxon>Allacma</taxon>
    </lineage>
</organism>
<feature type="coiled-coil region" evidence="1">
    <location>
        <begin position="473"/>
        <end position="507"/>
    </location>
</feature>
<evidence type="ECO:0000256" key="2">
    <source>
        <dbReference type="SAM" id="MobiDB-lite"/>
    </source>
</evidence>
<keyword evidence="1" id="KW-0175">Coiled coil</keyword>
<feature type="coiled-coil region" evidence="1">
    <location>
        <begin position="925"/>
        <end position="952"/>
    </location>
</feature>
<dbReference type="OrthoDB" id="10255512at2759"/>
<proteinExistence type="predicted"/>
<feature type="coiled-coil region" evidence="1">
    <location>
        <begin position="992"/>
        <end position="1022"/>
    </location>
</feature>
<protein>
    <submittedName>
        <fullName evidence="3">Uncharacterized protein</fullName>
    </submittedName>
</protein>
<feature type="coiled-coil region" evidence="1">
    <location>
        <begin position="326"/>
        <end position="353"/>
    </location>
</feature>
<feature type="coiled-coil region" evidence="1">
    <location>
        <begin position="578"/>
        <end position="749"/>
    </location>
</feature>
<comment type="caution">
    <text evidence="3">The sequence shown here is derived from an EMBL/GenBank/DDBJ whole genome shotgun (WGS) entry which is preliminary data.</text>
</comment>
<feature type="coiled-coil region" evidence="1">
    <location>
        <begin position="165"/>
        <end position="220"/>
    </location>
</feature>
<dbReference type="EMBL" id="CAJVCH010313376">
    <property type="protein sequence ID" value="CAG7786242.1"/>
    <property type="molecule type" value="Genomic_DNA"/>
</dbReference>
<feature type="coiled-coil region" evidence="1">
    <location>
        <begin position="11"/>
        <end position="59"/>
    </location>
</feature>
<feature type="compositionally biased region" description="Basic and acidic residues" evidence="2">
    <location>
        <begin position="1175"/>
        <end position="1185"/>
    </location>
</feature>
<feature type="compositionally biased region" description="Basic and acidic residues" evidence="2">
    <location>
        <begin position="1038"/>
        <end position="1057"/>
    </location>
</feature>
<evidence type="ECO:0000313" key="3">
    <source>
        <dbReference type="EMBL" id="CAG7786242.1"/>
    </source>
</evidence>
<evidence type="ECO:0000256" key="1">
    <source>
        <dbReference type="SAM" id="Coils"/>
    </source>
</evidence>
<feature type="coiled-coil region" evidence="1">
    <location>
        <begin position="782"/>
        <end position="819"/>
    </location>
</feature>
<feature type="compositionally biased region" description="Polar residues" evidence="2">
    <location>
        <begin position="1025"/>
        <end position="1037"/>
    </location>
</feature>
<feature type="coiled-coil region" evidence="1">
    <location>
        <begin position="862"/>
        <end position="892"/>
    </location>
</feature>
<feature type="non-terminal residue" evidence="3">
    <location>
        <position position="1202"/>
    </location>
</feature>